<dbReference type="EMBL" id="CP033970">
    <property type="protein sequence ID" value="AZG16986.1"/>
    <property type="molecule type" value="Genomic_DNA"/>
</dbReference>
<dbReference type="GO" id="GO:0046819">
    <property type="term" value="P:protein secretion by the type V secretion system"/>
    <property type="evidence" value="ECO:0007669"/>
    <property type="project" value="TreeGrafter"/>
</dbReference>
<evidence type="ECO:0000313" key="2">
    <source>
        <dbReference type="EMBL" id="AZG16986.1"/>
    </source>
</evidence>
<dbReference type="KEGG" id="cpau:EHF44_21620"/>
<dbReference type="PANTHER" id="PTHR34597:SF3">
    <property type="entry name" value="OUTER MEMBRANE TRANSPORTER CDIB"/>
    <property type="match status" value="1"/>
</dbReference>
<accession>A0A3G8H979</accession>
<sequence>MTQTGIAAANVAFDVVPAGSRAHDDIVGVLRKASATLGDTPTTLEAVGQWSDSLTNALRQGGYPVGQVLVTEPDWQASRQGAPLKFTAFPGRIHEVKIDNKSRVKDARLYRLITKALCGADTLDRVCVLQTSRLERTTQLLQDVPGVAIAKAPQFSSGGALGGIDVLFSLQQRGKPLSGDIFIDNQGIEATGLTRLGVTGSGNNFFGLGESYALTLTGTEKRMWTGSLTGSIPIFDDGLRLTGGFTRQQYTINASTRLAGVANTAQLGLSYPITRGLDRNVWVGGSYLHSRTSTSYVDFENAFSHSTLDAFRFSLQGNNGDRAQQLRTNIWSGEVALTAGRRRSSSPATDAAVNRKDHYGKLGVSAFGTYALNTSGDFFLSGRANGQYASTNLDPSEKLSVGGPGAVRAYRADEGSFDDGVILNLGVHKRVPIVAGNQLQFGLFSDFAIGKVNHKPWSRWESGYVGIPGVTNRRILSGYGLSVEWLTSFGATFSASVSKAYGFSSTSWVDPGKKPVQYWLSVSWAN</sequence>
<dbReference type="Proteomes" id="UP000270411">
    <property type="component" value="Chromosome 2"/>
</dbReference>
<organism evidence="2 3">
    <name type="scientific">Cupriavidus pauculus</name>
    <dbReference type="NCBI Taxonomy" id="82633"/>
    <lineage>
        <taxon>Bacteria</taxon>
        <taxon>Pseudomonadati</taxon>
        <taxon>Pseudomonadota</taxon>
        <taxon>Betaproteobacteria</taxon>
        <taxon>Burkholderiales</taxon>
        <taxon>Burkholderiaceae</taxon>
        <taxon>Cupriavidus</taxon>
    </lineage>
</organism>
<dbReference type="OrthoDB" id="572300at2"/>
<dbReference type="PANTHER" id="PTHR34597">
    <property type="entry name" value="SLR1661 PROTEIN"/>
    <property type="match status" value="1"/>
</dbReference>
<reference evidence="3" key="1">
    <citation type="submission" date="2018-11" db="EMBL/GenBank/DDBJ databases">
        <title>FDA dAtabase for Regulatory Grade micrObial Sequences (FDA-ARGOS): Supporting development and validation of Infectious Disease Dx tests.</title>
        <authorList>
            <person name="Goldberg B."/>
            <person name="Campos J."/>
            <person name="Tallon L."/>
            <person name="Sadzewicz L."/>
            <person name="Zhao X."/>
            <person name="Vavikolanu K."/>
            <person name="Mehta A."/>
            <person name="Aluvathingal J."/>
            <person name="Nadendla S."/>
            <person name="Geyer C."/>
            <person name="Nandy P."/>
            <person name="Yan Y."/>
            <person name="Sichtig H."/>
        </authorList>
    </citation>
    <scope>NUCLEOTIDE SEQUENCE [LARGE SCALE GENOMIC DNA]</scope>
    <source>
        <strain evidence="3">FDAARGOS_614</strain>
    </source>
</reference>
<dbReference type="InterPro" id="IPR051544">
    <property type="entry name" value="TPS_OM_transporter"/>
</dbReference>
<protein>
    <submittedName>
        <fullName evidence="2">ShlB/FhaC/HecB family hemolysin secretion/activation protein</fullName>
    </submittedName>
</protein>
<dbReference type="AlphaFoldDB" id="A0A3G8H979"/>
<evidence type="ECO:0000313" key="3">
    <source>
        <dbReference type="Proteomes" id="UP000270411"/>
    </source>
</evidence>
<dbReference type="Gene3D" id="2.40.160.50">
    <property type="entry name" value="membrane protein fhac: a member of the omp85/tpsb transporter family"/>
    <property type="match status" value="1"/>
</dbReference>
<evidence type="ECO:0000259" key="1">
    <source>
        <dbReference type="Pfam" id="PF03865"/>
    </source>
</evidence>
<dbReference type="Pfam" id="PF03865">
    <property type="entry name" value="ShlB"/>
    <property type="match status" value="1"/>
</dbReference>
<proteinExistence type="predicted"/>
<dbReference type="GO" id="GO:0008320">
    <property type="term" value="F:protein transmembrane transporter activity"/>
    <property type="evidence" value="ECO:0007669"/>
    <property type="project" value="TreeGrafter"/>
</dbReference>
<feature type="domain" description="Haemolysin activator HlyB C-terminal" evidence="1">
    <location>
        <begin position="162"/>
        <end position="430"/>
    </location>
</feature>
<name>A0A3G8H979_9BURK</name>
<gene>
    <name evidence="2" type="ORF">EHF44_21620</name>
</gene>
<dbReference type="InterPro" id="IPR005565">
    <property type="entry name" value="Hemolysn_activator_HlyB_C"/>
</dbReference>
<dbReference type="GO" id="GO:0098046">
    <property type="term" value="C:type V protein secretion system complex"/>
    <property type="evidence" value="ECO:0007669"/>
    <property type="project" value="TreeGrafter"/>
</dbReference>